<keyword evidence="2" id="KW-1185">Reference proteome</keyword>
<gene>
    <name evidence="1" type="ORF">BN9_059810</name>
</gene>
<accession>A0A024FSU9</accession>
<organism evidence="1 2">
    <name type="scientific">Albugo candida</name>
    <dbReference type="NCBI Taxonomy" id="65357"/>
    <lineage>
        <taxon>Eukaryota</taxon>
        <taxon>Sar</taxon>
        <taxon>Stramenopiles</taxon>
        <taxon>Oomycota</taxon>
        <taxon>Peronosporomycetes</taxon>
        <taxon>Albuginales</taxon>
        <taxon>Albuginaceae</taxon>
        <taxon>Albugo</taxon>
    </lineage>
</organism>
<dbReference type="Gene3D" id="2.40.70.10">
    <property type="entry name" value="Acid Proteases"/>
    <property type="match status" value="1"/>
</dbReference>
<evidence type="ECO:0000313" key="2">
    <source>
        <dbReference type="Proteomes" id="UP000053237"/>
    </source>
</evidence>
<reference evidence="1 2" key="1">
    <citation type="submission" date="2012-05" db="EMBL/GenBank/DDBJ databases">
        <title>Recombination and specialization in a pathogen metapopulation.</title>
        <authorList>
            <person name="Gardiner A."/>
            <person name="Kemen E."/>
            <person name="Schultz-Larsen T."/>
            <person name="MacLean D."/>
            <person name="Van Oosterhout C."/>
            <person name="Jones J.D.G."/>
        </authorList>
    </citation>
    <scope>NUCLEOTIDE SEQUENCE [LARGE SCALE GENOMIC DNA]</scope>
    <source>
        <strain evidence="1 2">Ac Nc2</strain>
    </source>
</reference>
<dbReference type="EMBL" id="CAIX01000089">
    <property type="protein sequence ID" value="CCI10110.1"/>
    <property type="molecule type" value="Genomic_DNA"/>
</dbReference>
<evidence type="ECO:0008006" key="3">
    <source>
        <dbReference type="Google" id="ProtNLM"/>
    </source>
</evidence>
<protein>
    <recommendedName>
        <fullName evidence="3">Peptidase A1 domain-containing protein</fullName>
    </recommendedName>
</protein>
<dbReference type="InterPro" id="IPR021109">
    <property type="entry name" value="Peptidase_aspartic_dom_sf"/>
</dbReference>
<sequence>MILPTSSIQFRGLEVLITPPLTFSDAGDLVKAPDSKVYTVSLILQSLNSNEENELRNFDGKGKRGGVIAVLREKTRSYLDRLELIFANQKYYVAWKLNWNNMQTWIKQNKLHVSPTSNLINVDAYIRDHKGIYFFTWDTEDKPRLHFEHAALEIHPHSIFAKPISDKVLEKGNVEFMGTRFDNVGLEMQLFASEAIKVPTHGFEHFKQALEKYGVVEEKDFLRVGCAMLNYIDGNSIYTLSFSKKIVDTQVLFIKPNQYIKTIDRTSGQCALLIQDSKSRNLVLGASFLKSNNVQIDTQRGFEYKFFCQQVTPKPLLSNDQVDPTCDFIHQDRGQQFYDSILNSRYLIFIDQIH</sequence>
<dbReference type="Proteomes" id="UP000053237">
    <property type="component" value="Unassembled WGS sequence"/>
</dbReference>
<comment type="caution">
    <text evidence="1">The sequence shown here is derived from an EMBL/GenBank/DDBJ whole genome shotgun (WGS) entry which is preliminary data.</text>
</comment>
<dbReference type="AlphaFoldDB" id="A0A024FSU9"/>
<dbReference type="InParanoid" id="A0A024FSU9"/>
<name>A0A024FSU9_9STRA</name>
<evidence type="ECO:0000313" key="1">
    <source>
        <dbReference type="EMBL" id="CCI10110.1"/>
    </source>
</evidence>
<proteinExistence type="predicted"/>